<evidence type="ECO:0000256" key="2">
    <source>
        <dbReference type="ARBA" id="ARBA00012489"/>
    </source>
</evidence>
<accession>A0A9W4XGE6</accession>
<dbReference type="InterPro" id="IPR030397">
    <property type="entry name" value="SEPARIN_core_dom"/>
</dbReference>
<dbReference type="Proteomes" id="UP001152885">
    <property type="component" value="Unassembled WGS sequence"/>
</dbReference>
<protein>
    <recommendedName>
        <fullName evidence="2">separase</fullName>
        <ecNumber evidence="2">3.4.22.49</ecNumber>
    </recommendedName>
</protein>
<name>A0A9W4XGE6_9ASCO</name>
<dbReference type="GO" id="GO:0005737">
    <property type="term" value="C:cytoplasm"/>
    <property type="evidence" value="ECO:0007669"/>
    <property type="project" value="TreeGrafter"/>
</dbReference>
<dbReference type="GO" id="GO:0072686">
    <property type="term" value="C:mitotic spindle"/>
    <property type="evidence" value="ECO:0007669"/>
    <property type="project" value="TreeGrafter"/>
</dbReference>
<proteinExistence type="predicted"/>
<organism evidence="6 7">
    <name type="scientific">Candida verbasci</name>
    <dbReference type="NCBI Taxonomy" id="1227364"/>
    <lineage>
        <taxon>Eukaryota</taxon>
        <taxon>Fungi</taxon>
        <taxon>Dikarya</taxon>
        <taxon>Ascomycota</taxon>
        <taxon>Saccharomycotina</taxon>
        <taxon>Pichiomycetes</taxon>
        <taxon>Debaryomycetaceae</taxon>
        <taxon>Candida/Lodderomyces clade</taxon>
        <taxon>Candida</taxon>
    </lineage>
</organism>
<gene>
    <name evidence="6" type="ORF">CANVERA_P2308</name>
</gene>
<keyword evidence="3" id="KW-0378">Hydrolase</keyword>
<evidence type="ECO:0000313" key="6">
    <source>
        <dbReference type="EMBL" id="CAI5757796.1"/>
    </source>
</evidence>
<dbReference type="InterPro" id="IPR005314">
    <property type="entry name" value="Peptidase_C50"/>
</dbReference>
<reference evidence="6" key="1">
    <citation type="submission" date="2022-12" db="EMBL/GenBank/DDBJ databases">
        <authorList>
            <person name="Brejova B."/>
        </authorList>
    </citation>
    <scope>NUCLEOTIDE SEQUENCE</scope>
</reference>
<dbReference type="GO" id="GO:0044732">
    <property type="term" value="C:mitotic spindle pole body"/>
    <property type="evidence" value="ECO:0007669"/>
    <property type="project" value="TreeGrafter"/>
</dbReference>
<dbReference type="Pfam" id="PF03568">
    <property type="entry name" value="Separin_C"/>
    <property type="match status" value="2"/>
</dbReference>
<dbReference type="PROSITE" id="PS51700">
    <property type="entry name" value="SEPARIN"/>
    <property type="match status" value="1"/>
</dbReference>
<dbReference type="EMBL" id="CANTUO010000002">
    <property type="protein sequence ID" value="CAI5757796.1"/>
    <property type="molecule type" value="Genomic_DNA"/>
</dbReference>
<comment type="catalytic activity">
    <reaction evidence="1">
        <text>All bonds known to be hydrolyzed by this endopeptidase have arginine in P1 and an acidic residue in P4. P6 is often occupied by an acidic residue or by a hydroxy-amino-acid residue, the phosphorylation of which enhances cleavage.</text>
        <dbReference type="EC" id="3.4.22.49"/>
    </reaction>
</comment>
<keyword evidence="4" id="KW-0159">Chromosome partition</keyword>
<dbReference type="EC" id="3.4.22.49" evidence="2"/>
<dbReference type="OrthoDB" id="10255632at2759"/>
<dbReference type="GO" id="GO:0004197">
    <property type="term" value="F:cysteine-type endopeptidase activity"/>
    <property type="evidence" value="ECO:0007669"/>
    <property type="project" value="InterPro"/>
</dbReference>
<feature type="domain" description="Peptidase C50" evidence="5">
    <location>
        <begin position="1119"/>
        <end position="1216"/>
    </location>
</feature>
<dbReference type="GO" id="GO:0006508">
    <property type="term" value="P:proteolysis"/>
    <property type="evidence" value="ECO:0007669"/>
    <property type="project" value="InterPro"/>
</dbReference>
<evidence type="ECO:0000313" key="7">
    <source>
        <dbReference type="Proteomes" id="UP001152885"/>
    </source>
</evidence>
<evidence type="ECO:0000259" key="5">
    <source>
        <dbReference type="PROSITE" id="PS51700"/>
    </source>
</evidence>
<sequence>MDLIERLQSFIQSNEITALSVNINNINKPQHDLKYIESSCKKSIDTLIKSFDHQQISSINLYFKSLYIIYQNDYGNLLNTIRNHHMLIVNLFESKQINGVIIQLKIIHKQFKRLLEVNSDNVFYGIPFVKSNDDQLNQLVIAFHFFILQAKLLYISKNLKIILSNNDELISLKMVESIPKYFLSTSSIMKWQQLYNNEKYLKNTEKLIQGYIKLFNNIRSNKFERLTNCLRIKLIALTSDTSSIQDMDLTSDIIHFINDSKINLNTVLEAPQSEASSSSTLVNDDNKLQELKALKLNKENARLMTSFFHTSITEMNLSNLQLSILDSLTIYLKDNLDLVPLQKLFDIYAHFKQIKRSRNLSNILFNNQLWELSIEYESRVFHIKPSRQSLNCLLDKFKHCEVNQNILNLVLHACQTMEFNEQISQIVCPKLKVGLIIDNGLKDEFKFSLVTEIFKLSDEPLCNSIIKDISFTDKSLQKQVQYNYYNANINHLNLDFKPDNLLIQAGFQLQKLLINYDNELQNICLTNFATWVTENTEFTEFEYLISRHLLLYFKYSGVDTGSLIDLYSSKPITKEFKVFLQMISGDLTSLSQLMKQANVNLKAVLTFQLLQFEINPSKELYNKIKNILESRSEFDMSSSRNLPVLDKFQNFLILGKFQYLTSKFNTNPIDKYLHLKTSIQILYSIQKKCVNGLPRFETLELKWEITHLMFNCYDSIIQVSIDLGISRDITYYIKEWKSLNEANIIPIINERNNQTIEYYNKLINEPLINQVDETQEIKFYPGLLQGSSTGELEEINNLIDLKDRLLNELYTSPSQKSIHALNHCILKLSSITISKESELTSQLLFLEDYVKYLPFENESTIYKNMKDGDYLPQDPISIESIESKYHNFNIDLNLYLPADYSIVSIDICSITGDLLIMKLIKGTSPFFIRIPIGKDTFKNLKSEFYEIISKSSFLTKKITTSQVVTKDDRKAWWRKRFELDFELKDLFNNVQDWFGDFINLFEVEDDEILFPKFKRELNKIGIYYHDILMKCILSSKENDQLIKLLKVSDKQKRSIKILIDKYQKLRYSKTKSHTILIPSSKCIFFSWESLSIFENKSISRMTSIHQLLNQLKATKLSNFSNVYYLLNPSGDLKNSENRFKDIFQQSNWHGKISEKPTEYEFLNNLQNCDMFIYIGHGGCENYYKPMKMYKAFRNKNLPPSLLIGCSSGSVTNYENLNSYGNFFNWVNNNVPSMLVNLWDVTDKDIDLFTLSMLEKFGLINKNVNEKKNLSQAALESRSKCVMKYLNGSAPVIYGLPISK</sequence>
<dbReference type="GO" id="GO:0051307">
    <property type="term" value="P:meiotic chromosome separation"/>
    <property type="evidence" value="ECO:0007669"/>
    <property type="project" value="TreeGrafter"/>
</dbReference>
<comment type="caution">
    <text evidence="6">The sequence shown here is derived from an EMBL/GenBank/DDBJ whole genome shotgun (WGS) entry which is preliminary data.</text>
</comment>
<evidence type="ECO:0000256" key="1">
    <source>
        <dbReference type="ARBA" id="ARBA00000451"/>
    </source>
</evidence>
<evidence type="ECO:0000256" key="3">
    <source>
        <dbReference type="ARBA" id="ARBA00022801"/>
    </source>
</evidence>
<dbReference type="PANTHER" id="PTHR12792:SF0">
    <property type="entry name" value="SEPARIN"/>
    <property type="match status" value="1"/>
</dbReference>
<dbReference type="PANTHER" id="PTHR12792">
    <property type="entry name" value="EXTRA SPINDLE POLES 1-RELATED"/>
    <property type="match status" value="1"/>
</dbReference>
<evidence type="ECO:0000256" key="4">
    <source>
        <dbReference type="ARBA" id="ARBA00022829"/>
    </source>
</evidence>
<keyword evidence="7" id="KW-1185">Reference proteome</keyword>
<dbReference type="GO" id="GO:0005634">
    <property type="term" value="C:nucleus"/>
    <property type="evidence" value="ECO:0007669"/>
    <property type="project" value="InterPro"/>
</dbReference>